<proteinExistence type="predicted"/>
<accession>A0AAF0K762</accession>
<reference evidence="2" key="1">
    <citation type="submission" date="2019-04" db="EMBL/GenBank/DDBJ databases">
        <authorList>
            <person name="Chiang H.-Y."/>
            <person name="Huang Y.-Y."/>
            <person name="Chou L."/>
            <person name="Lai E.-M."/>
            <person name="Kuo C.-H."/>
        </authorList>
    </citation>
    <scope>NUCLEOTIDE SEQUENCE</scope>
    <source>
        <strain evidence="2">CFBP5506</strain>
    </source>
</reference>
<feature type="region of interest" description="Disordered" evidence="1">
    <location>
        <begin position="94"/>
        <end position="133"/>
    </location>
</feature>
<dbReference type="EMBL" id="CP122962">
    <property type="protein sequence ID" value="WGM58900.1"/>
    <property type="molecule type" value="Genomic_DNA"/>
</dbReference>
<protein>
    <submittedName>
        <fullName evidence="2">Uncharacterized protein</fullName>
    </submittedName>
</protein>
<reference evidence="2" key="2">
    <citation type="submission" date="2023-04" db="EMBL/GenBank/DDBJ databases">
        <title>Complete genome sequence of Agrobacterium salinitolerans CFBP5506.</title>
        <authorList>
            <person name="Yen H.-C."/>
            <person name="Yan X.-H."/>
            <person name="Lai E.-M."/>
            <person name="Kuo C.-H."/>
        </authorList>
    </citation>
    <scope>NUCLEOTIDE SEQUENCE</scope>
    <source>
        <strain evidence="2">CFBP5506</strain>
    </source>
</reference>
<evidence type="ECO:0000313" key="2">
    <source>
        <dbReference type="EMBL" id="WGM58900.1"/>
    </source>
</evidence>
<evidence type="ECO:0000313" key="3">
    <source>
        <dbReference type="Proteomes" id="UP000305410"/>
    </source>
</evidence>
<dbReference type="RefSeq" id="WP_136903030.1">
    <property type="nucleotide sequence ID" value="NZ_CP122962.1"/>
</dbReference>
<name>A0AAF0K762_AGRTU</name>
<sequence>MLSALFLCARPDDPTRSQVAYRRIPVKELASQKSICVTLVFRGQRASQHDNVNERMASNANSASSVKDALNCWIIPVRSTDYSRLLLFSKRLTRQSAPDDPAPRHRSLRQYEPISALQGLPANAAKEARASVP</sequence>
<dbReference type="AlphaFoldDB" id="A0AAF0K762"/>
<dbReference type="Proteomes" id="UP000305410">
    <property type="component" value="Chromosome Circular"/>
</dbReference>
<evidence type="ECO:0000256" key="1">
    <source>
        <dbReference type="SAM" id="MobiDB-lite"/>
    </source>
</evidence>
<gene>
    <name evidence="2" type="ORF">CFBP5506_11325</name>
</gene>
<organism evidence="2 3">
    <name type="scientific">Agrobacterium tumefaciens</name>
    <dbReference type="NCBI Taxonomy" id="358"/>
    <lineage>
        <taxon>Bacteria</taxon>
        <taxon>Pseudomonadati</taxon>
        <taxon>Pseudomonadota</taxon>
        <taxon>Alphaproteobacteria</taxon>
        <taxon>Hyphomicrobiales</taxon>
        <taxon>Rhizobiaceae</taxon>
        <taxon>Rhizobium/Agrobacterium group</taxon>
        <taxon>Agrobacterium</taxon>
        <taxon>Agrobacterium tumefaciens complex</taxon>
    </lineage>
</organism>